<comment type="caution">
    <text evidence="3">The sequence shown here is derived from an EMBL/GenBank/DDBJ whole genome shotgun (WGS) entry which is preliminary data.</text>
</comment>
<evidence type="ECO:0000313" key="3">
    <source>
        <dbReference type="EMBL" id="TLE01037.1"/>
    </source>
</evidence>
<dbReference type="Pfam" id="PF09335">
    <property type="entry name" value="VTT_dom"/>
    <property type="match status" value="1"/>
</dbReference>
<evidence type="ECO:0000259" key="2">
    <source>
        <dbReference type="Pfam" id="PF09335"/>
    </source>
</evidence>
<name>A0A4U8TKX2_9HELI</name>
<dbReference type="PANTHER" id="PTHR42709:SF4">
    <property type="entry name" value="INNER MEMBRANE PROTEIN YQAA"/>
    <property type="match status" value="1"/>
</dbReference>
<dbReference type="Proteomes" id="UP000029707">
    <property type="component" value="Unassembled WGS sequence"/>
</dbReference>
<dbReference type="PANTHER" id="PTHR42709">
    <property type="entry name" value="ALKALINE PHOSPHATASE LIKE PROTEIN"/>
    <property type="match status" value="1"/>
</dbReference>
<dbReference type="RefSeq" id="WP_034362469.1">
    <property type="nucleotide sequence ID" value="NZ_CAJUDB010000026.1"/>
</dbReference>
<feature type="domain" description="VTT" evidence="2">
    <location>
        <begin position="31"/>
        <end position="139"/>
    </location>
</feature>
<keyword evidence="4" id="KW-1185">Reference proteome</keyword>
<dbReference type="InterPro" id="IPR051311">
    <property type="entry name" value="DedA_domain"/>
</dbReference>
<dbReference type="AlphaFoldDB" id="A0A4U8TKX2"/>
<keyword evidence="1" id="KW-0472">Membrane</keyword>
<dbReference type="InterPro" id="IPR032816">
    <property type="entry name" value="VTT_dom"/>
</dbReference>
<dbReference type="STRING" id="425400.LS65_06340"/>
<keyword evidence="1" id="KW-1133">Transmembrane helix</keyword>
<evidence type="ECO:0000313" key="4">
    <source>
        <dbReference type="Proteomes" id="UP000029707"/>
    </source>
</evidence>
<gene>
    <name evidence="3" type="ORF">LS65_006925</name>
</gene>
<feature type="transmembrane region" description="Helical" evidence="1">
    <location>
        <begin position="92"/>
        <end position="115"/>
    </location>
</feature>
<feature type="transmembrane region" description="Helical" evidence="1">
    <location>
        <begin position="7"/>
        <end position="25"/>
    </location>
</feature>
<dbReference type="OrthoDB" id="5419086at2"/>
<dbReference type="EMBL" id="JRMQ02000009">
    <property type="protein sequence ID" value="TLE01037.1"/>
    <property type="molecule type" value="Genomic_DNA"/>
</dbReference>
<feature type="transmembrane region" description="Helical" evidence="1">
    <location>
        <begin position="45"/>
        <end position="71"/>
    </location>
</feature>
<protein>
    <submittedName>
        <fullName evidence="3">DedA family protein</fullName>
    </submittedName>
</protein>
<organism evidence="3 4">
    <name type="scientific">Helicobacter japonicus</name>
    <dbReference type="NCBI Taxonomy" id="425400"/>
    <lineage>
        <taxon>Bacteria</taxon>
        <taxon>Pseudomonadati</taxon>
        <taxon>Campylobacterota</taxon>
        <taxon>Epsilonproteobacteria</taxon>
        <taxon>Campylobacterales</taxon>
        <taxon>Helicobacteraceae</taxon>
        <taxon>Helicobacter</taxon>
    </lineage>
</organism>
<accession>A0A4U8TKX2</accession>
<reference evidence="3 4" key="1">
    <citation type="journal article" date="2014" name="Genome Announc.">
        <title>Draft genome sequences of eight enterohepatic helicobacter species isolated from both laboratory and wild rodents.</title>
        <authorList>
            <person name="Sheh A."/>
            <person name="Shen Z."/>
            <person name="Fox J.G."/>
        </authorList>
    </citation>
    <scope>NUCLEOTIDE SEQUENCE [LARGE SCALE GENOMIC DNA]</scope>
    <source>
        <strain evidence="3 4">MIT 01-6451</strain>
    </source>
</reference>
<evidence type="ECO:0000256" key="1">
    <source>
        <dbReference type="SAM" id="Phobius"/>
    </source>
</evidence>
<feature type="transmembrane region" description="Helical" evidence="1">
    <location>
        <begin position="121"/>
        <end position="142"/>
    </location>
</feature>
<sequence length="144" mass="16128">MLEYYEYGLLGLFVICFIASTLYPLGSEAFVIGFVGFGFEPLAVWIVASAGNILGSLSTYYLAYYGGYAFIERFLRKTKNKINALAPKIKRFGFIYAFFVFAPFVGDIFALALGIVRYNQMLSIVGIALGKMLRYALILVPFME</sequence>
<proteinExistence type="predicted"/>
<keyword evidence="1" id="KW-0812">Transmembrane</keyword>